<sequence>MTTQSKSPIKMLEELTAEIIENTSLLEMIYSTSNENPETDCAIACLLRSLYKTKEKSENFVEVLLRS</sequence>
<accession>A0ABU8DME4</accession>
<proteinExistence type="predicted"/>
<dbReference type="Proteomes" id="UP001306592">
    <property type="component" value="Unassembled WGS sequence"/>
</dbReference>
<organism evidence="1 2">
    <name type="scientific">Erwinia aphidicola</name>
    <dbReference type="NCBI Taxonomy" id="68334"/>
    <lineage>
        <taxon>Bacteria</taxon>
        <taxon>Pseudomonadati</taxon>
        <taxon>Pseudomonadota</taxon>
        <taxon>Gammaproteobacteria</taxon>
        <taxon>Enterobacterales</taxon>
        <taxon>Erwiniaceae</taxon>
        <taxon>Erwinia</taxon>
    </lineage>
</organism>
<keyword evidence="2" id="KW-1185">Reference proteome</keyword>
<evidence type="ECO:0000313" key="1">
    <source>
        <dbReference type="EMBL" id="MEI2684665.1"/>
    </source>
</evidence>
<reference evidence="1 2" key="1">
    <citation type="submission" date="2024-02" db="EMBL/GenBank/DDBJ databases">
        <title>First report Erwinia aphidicola in onion in Chile.</title>
        <authorList>
            <person name="Valenzuela M."/>
            <person name="Pena M."/>
            <person name="Dutta B."/>
        </authorList>
    </citation>
    <scope>NUCLEOTIDE SEQUENCE [LARGE SCALE GENOMIC DNA]</scope>
    <source>
        <strain evidence="1 2">QCJ3A</strain>
    </source>
</reference>
<gene>
    <name evidence="1" type="ORF">V8N49_23930</name>
</gene>
<protein>
    <submittedName>
        <fullName evidence="1">Uncharacterized protein</fullName>
    </submittedName>
</protein>
<name>A0ABU8DME4_ERWAP</name>
<comment type="caution">
    <text evidence="1">The sequence shown here is derived from an EMBL/GenBank/DDBJ whole genome shotgun (WGS) entry which is preliminary data.</text>
</comment>
<dbReference type="RefSeq" id="WP_336204523.1">
    <property type="nucleotide sequence ID" value="NZ_JBANEI010000038.1"/>
</dbReference>
<dbReference type="EMBL" id="JBANEI010000038">
    <property type="protein sequence ID" value="MEI2684665.1"/>
    <property type="molecule type" value="Genomic_DNA"/>
</dbReference>
<evidence type="ECO:0000313" key="2">
    <source>
        <dbReference type="Proteomes" id="UP001306592"/>
    </source>
</evidence>